<comment type="caution">
    <text evidence="2">The sequence shown here is derived from an EMBL/GenBank/DDBJ whole genome shotgun (WGS) entry which is preliminary data.</text>
</comment>
<reference evidence="2 3" key="1">
    <citation type="submission" date="2015-04" db="EMBL/GenBank/DDBJ databases">
        <title>Whole genome shotgun sequence of Sphingomonas changbaiensis NBRC 104936.</title>
        <authorList>
            <person name="Katano-Makiyama Y."/>
            <person name="Hosoyama A."/>
            <person name="Hashimoto M."/>
            <person name="Noguchi M."/>
            <person name="Tsuchikane K."/>
            <person name="Ohji S."/>
            <person name="Yamazoe A."/>
            <person name="Ichikawa N."/>
            <person name="Kimura A."/>
            <person name="Fujita N."/>
        </authorList>
    </citation>
    <scope>NUCLEOTIDE SEQUENCE [LARGE SCALE GENOMIC DNA]</scope>
    <source>
        <strain evidence="2 3">NBRC 104936</strain>
    </source>
</reference>
<protein>
    <submittedName>
        <fullName evidence="2">Uncharacterized protein</fullName>
    </submittedName>
</protein>
<sequence length="436" mass="44518">MQSSTTLRPTGTAYWLPTGRISAQLVYQPSRGFALRMALLPLMPDVDKGLFYLNYQGSPVENDKVQVEVEDGLLKTVSIASETKLLDTVQGAGEGIGAIAAVLETALSRDQVDTLVTVRFNPANPTEVQNASKRLTTGLRVYAKREITLEALQAKPKATDKAALAELALRAALLHEALNADISLAGTFPAIPTGDADCKIGICYRPLRPGLIDVSVNGVTFTQLGMNIPNGAPAVAFELSRSGAANSGQVLALDHGVLTSATITKDAEAPNIVRIPGTLIAGVIKGLTDTLTAKKGELGAKADVVNAQAALADARGKLLTSQAALAAKRAGGTSLEASIDDGGAGDLWLPGLSYLRTPTQDTTTQPAVGQTPLQPTKGSKAGAGQGGQAGAGQGRAGQGSQAGGGQGGQPGQPGVPDQAAPQSAPTQPAGKDKKAT</sequence>
<name>A0A0E9MSQ2_9SPHN</name>
<evidence type="ECO:0000313" key="3">
    <source>
        <dbReference type="Proteomes" id="UP000033202"/>
    </source>
</evidence>
<dbReference type="Proteomes" id="UP000033202">
    <property type="component" value="Unassembled WGS sequence"/>
</dbReference>
<feature type="compositionally biased region" description="Low complexity" evidence="1">
    <location>
        <begin position="412"/>
        <end position="429"/>
    </location>
</feature>
<feature type="compositionally biased region" description="Polar residues" evidence="1">
    <location>
        <begin position="356"/>
        <end position="377"/>
    </location>
</feature>
<feature type="compositionally biased region" description="Gly residues" evidence="1">
    <location>
        <begin position="381"/>
        <end position="411"/>
    </location>
</feature>
<organism evidence="2 3">
    <name type="scientific">Sphingomonas changbaiensis NBRC 104936</name>
    <dbReference type="NCBI Taxonomy" id="1219043"/>
    <lineage>
        <taxon>Bacteria</taxon>
        <taxon>Pseudomonadati</taxon>
        <taxon>Pseudomonadota</taxon>
        <taxon>Alphaproteobacteria</taxon>
        <taxon>Sphingomonadales</taxon>
        <taxon>Sphingomonadaceae</taxon>
        <taxon>Sphingomonas</taxon>
    </lineage>
</organism>
<evidence type="ECO:0000256" key="1">
    <source>
        <dbReference type="SAM" id="MobiDB-lite"/>
    </source>
</evidence>
<feature type="region of interest" description="Disordered" evidence="1">
    <location>
        <begin position="356"/>
        <end position="436"/>
    </location>
</feature>
<keyword evidence="3" id="KW-1185">Reference proteome</keyword>
<accession>A0A0E9MSQ2</accession>
<dbReference type="EMBL" id="BBWU01000049">
    <property type="protein sequence ID" value="GAO40599.1"/>
    <property type="molecule type" value="Genomic_DNA"/>
</dbReference>
<evidence type="ECO:0000313" key="2">
    <source>
        <dbReference type="EMBL" id="GAO40599.1"/>
    </source>
</evidence>
<proteinExistence type="predicted"/>
<gene>
    <name evidence="2" type="ORF">SCH01S_49_00130</name>
</gene>
<dbReference type="AlphaFoldDB" id="A0A0E9MSQ2"/>